<dbReference type="AlphaFoldDB" id="A0A1E5L2J8"/>
<evidence type="ECO:0000256" key="1">
    <source>
        <dbReference type="ARBA" id="ARBA00022723"/>
    </source>
</evidence>
<dbReference type="InterPro" id="IPR052977">
    <property type="entry name" value="Polyferredoxin-like_ET"/>
</dbReference>
<dbReference type="GO" id="GO:0051536">
    <property type="term" value="F:iron-sulfur cluster binding"/>
    <property type="evidence" value="ECO:0007669"/>
    <property type="project" value="UniProtKB-KW"/>
</dbReference>
<keyword evidence="3" id="KW-0411">Iron-sulfur</keyword>
<keyword evidence="6" id="KW-1185">Reference proteome</keyword>
<keyword evidence="1" id="KW-0479">Metal-binding</keyword>
<dbReference type="PROSITE" id="PS51379">
    <property type="entry name" value="4FE4S_FER_2"/>
    <property type="match status" value="2"/>
</dbReference>
<keyword evidence="2" id="KW-0408">Iron</keyword>
<feature type="domain" description="4Fe-4S ferredoxin-type" evidence="4">
    <location>
        <begin position="51"/>
        <end position="81"/>
    </location>
</feature>
<gene>
    <name evidence="5" type="ORF">BHU72_10960</name>
</gene>
<dbReference type="PROSITE" id="PS00198">
    <property type="entry name" value="4FE4S_FER_1"/>
    <property type="match status" value="2"/>
</dbReference>
<proteinExistence type="predicted"/>
<dbReference type="OrthoDB" id="9804603at2"/>
<evidence type="ECO:0000256" key="3">
    <source>
        <dbReference type="ARBA" id="ARBA00023014"/>
    </source>
</evidence>
<dbReference type="Gene3D" id="3.30.70.3270">
    <property type="match status" value="1"/>
</dbReference>
<dbReference type="EMBL" id="MJAT01000039">
    <property type="protein sequence ID" value="OEH84317.1"/>
    <property type="molecule type" value="Genomic_DNA"/>
</dbReference>
<dbReference type="RefSeq" id="WP_069703300.1">
    <property type="nucleotide sequence ID" value="NZ_MJAT01000039.1"/>
</dbReference>
<dbReference type="Proteomes" id="UP000095255">
    <property type="component" value="Unassembled WGS sequence"/>
</dbReference>
<dbReference type="PANTHER" id="PTHR43193">
    <property type="match status" value="1"/>
</dbReference>
<organism evidence="5 6">
    <name type="scientific">Desulfuribacillus stibiiarsenatis</name>
    <dbReference type="NCBI Taxonomy" id="1390249"/>
    <lineage>
        <taxon>Bacteria</taxon>
        <taxon>Bacillati</taxon>
        <taxon>Bacillota</taxon>
        <taxon>Desulfuribacillia</taxon>
        <taxon>Desulfuribacillales</taxon>
        <taxon>Desulfuribacillaceae</taxon>
        <taxon>Desulfuribacillus</taxon>
    </lineage>
</organism>
<evidence type="ECO:0000259" key="4">
    <source>
        <dbReference type="PROSITE" id="PS51379"/>
    </source>
</evidence>
<feature type="domain" description="4Fe-4S ferredoxin-type" evidence="4">
    <location>
        <begin position="14"/>
        <end position="43"/>
    </location>
</feature>
<dbReference type="InterPro" id="IPR017896">
    <property type="entry name" value="4Fe4S_Fe-S-bd"/>
</dbReference>
<dbReference type="SUPFAM" id="SSF54862">
    <property type="entry name" value="4Fe-4S ferredoxins"/>
    <property type="match status" value="1"/>
</dbReference>
<accession>A0A1E5L2J8</accession>
<dbReference type="STRING" id="1390249.BHU72_10960"/>
<dbReference type="Pfam" id="PF13187">
    <property type="entry name" value="Fer4_9"/>
    <property type="match status" value="1"/>
</dbReference>
<reference evidence="5 6" key="1">
    <citation type="submission" date="2016-09" db="EMBL/GenBank/DDBJ databases">
        <title>Desulfuribacillus arsenicus sp. nov., an obligately anaerobic, dissimilatory arsenic- and antimonate-reducing bacterium isolated from anoxic sediments.</title>
        <authorList>
            <person name="Abin C.A."/>
            <person name="Hollibaugh J.T."/>
        </authorList>
    </citation>
    <scope>NUCLEOTIDE SEQUENCE [LARGE SCALE GENOMIC DNA]</scope>
    <source>
        <strain evidence="5 6">MLFW-2</strain>
    </source>
</reference>
<name>A0A1E5L2J8_9FIRM</name>
<dbReference type="Gene3D" id="3.30.70.20">
    <property type="match status" value="1"/>
</dbReference>
<dbReference type="InterPro" id="IPR017900">
    <property type="entry name" value="4Fe4S_Fe_S_CS"/>
</dbReference>
<sequence length="94" mass="10331">MPKFEGITLTGQKGNFTIYPGLCKGCGLCIQKCPVDIIVWSKDKLGIYGTPIVETNDQDKCIACMKCEMACPDIAIRIDRVGKKSEATKMNDNI</sequence>
<dbReference type="GO" id="GO:0046872">
    <property type="term" value="F:metal ion binding"/>
    <property type="evidence" value="ECO:0007669"/>
    <property type="project" value="UniProtKB-KW"/>
</dbReference>
<evidence type="ECO:0000256" key="2">
    <source>
        <dbReference type="ARBA" id="ARBA00023004"/>
    </source>
</evidence>
<comment type="caution">
    <text evidence="5">The sequence shown here is derived from an EMBL/GenBank/DDBJ whole genome shotgun (WGS) entry which is preliminary data.</text>
</comment>
<protein>
    <submittedName>
        <fullName evidence="5">4Fe-4S ferredoxin</fullName>
    </submittedName>
</protein>
<evidence type="ECO:0000313" key="5">
    <source>
        <dbReference type="EMBL" id="OEH84317.1"/>
    </source>
</evidence>
<dbReference type="PANTHER" id="PTHR43193:SF2">
    <property type="entry name" value="POLYFERREDOXIN PROTEIN FWDF"/>
    <property type="match status" value="1"/>
</dbReference>
<evidence type="ECO:0000313" key="6">
    <source>
        <dbReference type="Proteomes" id="UP000095255"/>
    </source>
</evidence>